<feature type="binding site" evidence="5">
    <location>
        <begin position="273"/>
        <end position="276"/>
    </location>
    <ligand>
        <name>pyridoxal 5'-phosphate</name>
        <dbReference type="ChEBI" id="CHEBI:597326"/>
    </ligand>
</feature>
<gene>
    <name evidence="5 6" type="primary">BNA5</name>
    <name evidence="6" type="ORF">JDV02_008847</name>
</gene>
<comment type="subunit">
    <text evidence="5">Homodimer.</text>
</comment>
<dbReference type="InterPro" id="IPR015421">
    <property type="entry name" value="PyrdxlP-dep_Trfase_major"/>
</dbReference>
<feature type="binding site" evidence="5">
    <location>
        <position position="358"/>
    </location>
    <ligand>
        <name>pyridoxal 5'-phosphate</name>
        <dbReference type="ChEBI" id="CHEBI:597326"/>
    </ligand>
</feature>
<dbReference type="GO" id="GO:0030429">
    <property type="term" value="F:kynureninase activity"/>
    <property type="evidence" value="ECO:0007669"/>
    <property type="project" value="UniProtKB-UniRule"/>
</dbReference>
<comment type="cofactor">
    <cofactor evidence="5">
        <name>pyridoxal 5'-phosphate</name>
        <dbReference type="ChEBI" id="CHEBI:597326"/>
    </cofactor>
</comment>
<comment type="pathway">
    <text evidence="5">Cofactor biosynthesis; NAD(+) biosynthesis; quinolinate from L-kynurenine: step 2/3.</text>
</comment>
<feature type="binding site" evidence="5">
    <location>
        <position position="361"/>
    </location>
    <ligand>
        <name>pyridoxal 5'-phosphate</name>
        <dbReference type="ChEBI" id="CHEBI:597326"/>
    </ligand>
</feature>
<dbReference type="GO" id="GO:0030170">
    <property type="term" value="F:pyridoxal phosphate binding"/>
    <property type="evidence" value="ECO:0007669"/>
    <property type="project" value="UniProtKB-UniRule"/>
</dbReference>
<dbReference type="NCBIfam" id="TIGR01814">
    <property type="entry name" value="kynureninase"/>
    <property type="match status" value="1"/>
</dbReference>
<dbReference type="SUPFAM" id="SSF53383">
    <property type="entry name" value="PLP-dependent transferases"/>
    <property type="match status" value="1"/>
</dbReference>
<dbReference type="OrthoDB" id="5978656at2759"/>
<dbReference type="RefSeq" id="XP_047846486.1">
    <property type="nucleotide sequence ID" value="XM_047990479.1"/>
</dbReference>
<feature type="binding site" evidence="5">
    <location>
        <position position="424"/>
    </location>
    <ligand>
        <name>pyridoxal 5'-phosphate</name>
        <dbReference type="ChEBI" id="CHEBI:597326"/>
    </ligand>
</feature>
<dbReference type="Gene3D" id="3.40.640.10">
    <property type="entry name" value="Type I PLP-dependent aspartate aminotransferase-like (Major domain)"/>
    <property type="match status" value="1"/>
</dbReference>
<evidence type="ECO:0000256" key="1">
    <source>
        <dbReference type="ARBA" id="ARBA00022490"/>
    </source>
</evidence>
<dbReference type="Proteomes" id="UP000829364">
    <property type="component" value="Chromosome 9"/>
</dbReference>
<evidence type="ECO:0000313" key="7">
    <source>
        <dbReference type="Proteomes" id="UP000829364"/>
    </source>
</evidence>
<dbReference type="PANTHER" id="PTHR14084:SF2">
    <property type="entry name" value="KYNURENINASE 2"/>
    <property type="match status" value="1"/>
</dbReference>
<evidence type="ECO:0000256" key="5">
    <source>
        <dbReference type="HAMAP-Rule" id="MF_03017"/>
    </source>
</evidence>
<dbReference type="KEGG" id="ptkz:JDV02_008847"/>
<dbReference type="HAMAP" id="MF_01970">
    <property type="entry name" value="Kynureninase"/>
    <property type="match status" value="1"/>
</dbReference>
<comment type="similarity">
    <text evidence="5">Belongs to the kynureninase family.</text>
</comment>
<comment type="function">
    <text evidence="5">Catalyzes the cleavage of L-kynurenine (L-Kyn) and L-3-hydroxykynurenine (L-3OHKyn) into anthranilic acid (AA) and 3-hydroxyanthranilic acid (3-OHAA), respectively.</text>
</comment>
<organism evidence="6 7">
    <name type="scientific">Purpureocillium takamizusanense</name>
    <dbReference type="NCBI Taxonomy" id="2060973"/>
    <lineage>
        <taxon>Eukaryota</taxon>
        <taxon>Fungi</taxon>
        <taxon>Dikarya</taxon>
        <taxon>Ascomycota</taxon>
        <taxon>Pezizomycotina</taxon>
        <taxon>Sordariomycetes</taxon>
        <taxon>Hypocreomycetidae</taxon>
        <taxon>Hypocreales</taxon>
        <taxon>Ophiocordycipitaceae</taxon>
        <taxon>Purpureocillium</taxon>
    </lineage>
</organism>
<dbReference type="Pfam" id="PF22580">
    <property type="entry name" value="KYNU_C"/>
    <property type="match status" value="1"/>
</dbReference>
<evidence type="ECO:0000256" key="2">
    <source>
        <dbReference type="ARBA" id="ARBA00022642"/>
    </source>
</evidence>
<dbReference type="FunFam" id="3.40.640.10:FF:000031">
    <property type="entry name" value="Kynureninase"/>
    <property type="match status" value="1"/>
</dbReference>
<evidence type="ECO:0000256" key="4">
    <source>
        <dbReference type="ARBA" id="ARBA00022898"/>
    </source>
</evidence>
<evidence type="ECO:0000313" key="6">
    <source>
        <dbReference type="EMBL" id="UNI23005.1"/>
    </source>
</evidence>
<comment type="subcellular location">
    <subcellularLocation>
        <location evidence="5">Cytoplasm</location>
    </subcellularLocation>
</comment>
<dbReference type="GO" id="GO:0043420">
    <property type="term" value="P:anthranilate metabolic process"/>
    <property type="evidence" value="ECO:0007669"/>
    <property type="project" value="UniProtKB-UniRule"/>
</dbReference>
<dbReference type="InterPro" id="IPR015422">
    <property type="entry name" value="PyrdxlP-dep_Trfase_small"/>
</dbReference>
<feature type="binding site" evidence="5">
    <location>
        <position position="245"/>
    </location>
    <ligand>
        <name>pyridoxal 5'-phosphate</name>
        <dbReference type="ChEBI" id="CHEBI:597326"/>
    </ligand>
</feature>
<dbReference type="GO" id="GO:0019441">
    <property type="term" value="P:L-tryptophan catabolic process to kynurenine"/>
    <property type="evidence" value="ECO:0007669"/>
    <property type="project" value="TreeGrafter"/>
</dbReference>
<dbReference type="PANTHER" id="PTHR14084">
    <property type="entry name" value="KYNURENINASE"/>
    <property type="match status" value="1"/>
</dbReference>
<dbReference type="InterPro" id="IPR015424">
    <property type="entry name" value="PyrdxlP-dep_Trfase"/>
</dbReference>
<keyword evidence="3 5" id="KW-0378">Hydrolase</keyword>
<evidence type="ECO:0000256" key="3">
    <source>
        <dbReference type="ARBA" id="ARBA00022801"/>
    </source>
</evidence>
<dbReference type="EMBL" id="CP086362">
    <property type="protein sequence ID" value="UNI23005.1"/>
    <property type="molecule type" value="Genomic_DNA"/>
</dbReference>
<comment type="catalytic activity">
    <reaction evidence="5">
        <text>L-kynurenine + H2O = anthranilate + L-alanine + H(+)</text>
        <dbReference type="Rhea" id="RHEA:16813"/>
        <dbReference type="ChEBI" id="CHEBI:15377"/>
        <dbReference type="ChEBI" id="CHEBI:15378"/>
        <dbReference type="ChEBI" id="CHEBI:16567"/>
        <dbReference type="ChEBI" id="CHEBI:57959"/>
        <dbReference type="ChEBI" id="CHEBI:57972"/>
        <dbReference type="EC" id="3.7.1.3"/>
    </reaction>
</comment>
<proteinExistence type="inferred from homology"/>
<sequence length="583" mass="63771">MASTLRHLSSPLLAHSRSRIRRSVSLPFTPSPAVIFDASFPSPTIGRHSTSASNVNSPAAAAAPATMDFDACVRRLRGGAAVKFPPDANSIAFAQHMDGQDKLRHLRDDFILPTKASLKKKALNGKLPREFTPCPTWPRQAHTNLNPAQFTTTNAVNGHGAAAADDGDEQCLYFVGNSLGAQPKAVRQHLDAQLETWASIGVNGHFTDMADSPLAQWQDMAEDCANKSADLVGASPHEIVVMNTLTINLHLMMASFYKPDAKRHKIILEWKPFPSDHYAIESQVVWHGLDPDKSMVKIEPDAGTALIPTEKVLRTIDEHADETALLLLPGIQYYSGQLFDMPRITAYARERGIVVGWDLAHAAGNVELKLHDWDVDFACWCTYKYINAGPGSIAGAYVHERHGKVERAAGDGGRPTYRPRLMGWYGGDKSVRFNMDNMFVPTPGAAGYQASNPSAIDLASLSAALSVFNKTTMADLRSKALVITAYAEHLLNQMLAEQAAGEKPLFGIITPSDPLQRGTQLSVLLREGLLERVSQALEDNAVICDKRKPDVIRVAPVPLYTRFEDVWKFMQVLRGALGLKLPS</sequence>
<feature type="modified residue" description="N6-(pyridoxal phosphate)lysine" evidence="5">
    <location>
        <position position="384"/>
    </location>
</feature>
<dbReference type="GO" id="GO:0005737">
    <property type="term" value="C:cytoplasm"/>
    <property type="evidence" value="ECO:0007669"/>
    <property type="project" value="UniProtKB-SubCell"/>
</dbReference>
<accession>A0A9Q8QNK0</accession>
<dbReference type="GO" id="GO:0019805">
    <property type="term" value="P:quinolinate biosynthetic process"/>
    <property type="evidence" value="ECO:0007669"/>
    <property type="project" value="UniProtKB-UniRule"/>
</dbReference>
<protein>
    <recommendedName>
        <fullName evidence="5">Kynureninase</fullName>
        <ecNumber evidence="5">3.7.1.3</ecNumber>
    </recommendedName>
    <alternativeName>
        <fullName evidence="5">Biosynthesis of nicotinic acid protein 5</fullName>
    </alternativeName>
    <alternativeName>
        <fullName evidence="5">L-kynurenine hydrolase</fullName>
    </alternativeName>
</protein>
<dbReference type="Gene3D" id="3.90.1150.10">
    <property type="entry name" value="Aspartate Aminotransferase, domain 1"/>
    <property type="match status" value="1"/>
</dbReference>
<dbReference type="AlphaFoldDB" id="A0A9Q8QNK0"/>
<dbReference type="GO" id="GO:0097053">
    <property type="term" value="P:L-kynurenine catabolic process"/>
    <property type="evidence" value="ECO:0007669"/>
    <property type="project" value="UniProtKB-UniRule"/>
</dbReference>
<dbReference type="GO" id="GO:0034354">
    <property type="term" value="P:'de novo' NAD+ biosynthetic process from L-tryptophan"/>
    <property type="evidence" value="ECO:0007669"/>
    <property type="project" value="UniProtKB-UniRule"/>
</dbReference>
<feature type="binding site" evidence="5">
    <location>
        <position position="383"/>
    </location>
    <ligand>
        <name>pyridoxal 5'-phosphate</name>
        <dbReference type="ChEBI" id="CHEBI:597326"/>
    </ligand>
</feature>
<comment type="caution">
    <text evidence="5">Lacks conserved residue(s) required for the propagation of feature annotation.</text>
</comment>
<dbReference type="GeneID" id="72070792"/>
<keyword evidence="2 5" id="KW-0662">Pyridine nucleotide biosynthesis</keyword>
<comment type="catalytic activity">
    <reaction evidence="5">
        <text>3-hydroxy-L-kynurenine + H2O = 3-hydroxyanthranilate + L-alanine + H(+)</text>
        <dbReference type="Rhea" id="RHEA:25143"/>
        <dbReference type="ChEBI" id="CHEBI:15377"/>
        <dbReference type="ChEBI" id="CHEBI:15378"/>
        <dbReference type="ChEBI" id="CHEBI:36559"/>
        <dbReference type="ChEBI" id="CHEBI:57972"/>
        <dbReference type="ChEBI" id="CHEBI:58125"/>
    </reaction>
</comment>
<feature type="binding site" evidence="5">
    <location>
        <position position="452"/>
    </location>
    <ligand>
        <name>pyridoxal 5'-phosphate</name>
        <dbReference type="ChEBI" id="CHEBI:597326"/>
    </ligand>
</feature>
<keyword evidence="4 5" id="KW-0663">Pyridoxal phosphate</keyword>
<keyword evidence="1 5" id="KW-0963">Cytoplasm</keyword>
<dbReference type="InterPro" id="IPR010111">
    <property type="entry name" value="Kynureninase"/>
</dbReference>
<keyword evidence="7" id="KW-1185">Reference proteome</keyword>
<reference evidence="6" key="1">
    <citation type="submission" date="2021-11" db="EMBL/GenBank/DDBJ databases">
        <title>Purpureocillium_takamizusanense_genome.</title>
        <authorList>
            <person name="Nguyen N.-H."/>
        </authorList>
    </citation>
    <scope>NUCLEOTIDE SEQUENCE</scope>
    <source>
        <strain evidence="6">PT3</strain>
    </source>
</reference>
<comment type="pathway">
    <text evidence="5">Amino-acid degradation; L-kynurenine degradation; L-alanine and anthranilate from L-kynurenine: step 1/1.</text>
</comment>
<feature type="binding site" evidence="5">
    <location>
        <position position="246"/>
    </location>
    <ligand>
        <name>pyridoxal 5'-phosphate</name>
        <dbReference type="ChEBI" id="CHEBI:597326"/>
    </ligand>
</feature>
<name>A0A9Q8QNK0_9HYPO</name>
<dbReference type="EC" id="3.7.1.3" evidence="5"/>